<evidence type="ECO:0000313" key="2">
    <source>
        <dbReference type="EMBL" id="GEU79880.1"/>
    </source>
</evidence>
<feature type="region of interest" description="Disordered" evidence="1">
    <location>
        <begin position="119"/>
        <end position="140"/>
    </location>
</feature>
<organism evidence="2">
    <name type="scientific">Tanacetum cinerariifolium</name>
    <name type="common">Dalmatian daisy</name>
    <name type="synonym">Chrysanthemum cinerariifolium</name>
    <dbReference type="NCBI Taxonomy" id="118510"/>
    <lineage>
        <taxon>Eukaryota</taxon>
        <taxon>Viridiplantae</taxon>
        <taxon>Streptophyta</taxon>
        <taxon>Embryophyta</taxon>
        <taxon>Tracheophyta</taxon>
        <taxon>Spermatophyta</taxon>
        <taxon>Magnoliopsida</taxon>
        <taxon>eudicotyledons</taxon>
        <taxon>Gunneridae</taxon>
        <taxon>Pentapetalae</taxon>
        <taxon>asterids</taxon>
        <taxon>campanulids</taxon>
        <taxon>Asterales</taxon>
        <taxon>Asteraceae</taxon>
        <taxon>Asteroideae</taxon>
        <taxon>Anthemideae</taxon>
        <taxon>Anthemidinae</taxon>
        <taxon>Tanacetum</taxon>
    </lineage>
</organism>
<dbReference type="EMBL" id="BKCJ010007967">
    <property type="protein sequence ID" value="GEU79880.1"/>
    <property type="molecule type" value="Genomic_DNA"/>
</dbReference>
<evidence type="ECO:0000256" key="1">
    <source>
        <dbReference type="SAM" id="MobiDB-lite"/>
    </source>
</evidence>
<name>A0A6L2N136_TANCI</name>
<proteinExistence type="predicted"/>
<protein>
    <submittedName>
        <fullName evidence="2">Uncharacterized protein</fullName>
    </submittedName>
</protein>
<accession>A0A6L2N136</accession>
<feature type="compositionally biased region" description="Basic and acidic residues" evidence="1">
    <location>
        <begin position="122"/>
        <end position="140"/>
    </location>
</feature>
<sequence length="252" mass="30023">MKIEILLEPTSNKLLVDEAYARELEAELNKNIDWDEVRDHVQRKQKEDNAVKRYQALKWRPSTEAQARKNMMIYLRNVNGFKMDYFKGMTYDDIRLIFEKHFDSDVAFLQKTKEQMDEEDSGALKRLNESQEDKAAKKQKLDEEVEELKRRLQIVLNDEDDVYTEATPLARKIYKLKSGKIKEVFMVKQRQELEAVRVLWCADYHIHYNTVDFAGRKEIFAYKTTTSRRIPARVMFEYILHLAQDQEKDQAS</sequence>
<gene>
    <name evidence="2" type="ORF">Tci_051858</name>
</gene>
<dbReference type="AlphaFoldDB" id="A0A6L2N136"/>
<comment type="caution">
    <text evidence="2">The sequence shown here is derived from an EMBL/GenBank/DDBJ whole genome shotgun (WGS) entry which is preliminary data.</text>
</comment>
<reference evidence="2" key="1">
    <citation type="journal article" date="2019" name="Sci. Rep.">
        <title>Draft genome of Tanacetum cinerariifolium, the natural source of mosquito coil.</title>
        <authorList>
            <person name="Yamashiro T."/>
            <person name="Shiraishi A."/>
            <person name="Satake H."/>
            <person name="Nakayama K."/>
        </authorList>
    </citation>
    <scope>NUCLEOTIDE SEQUENCE</scope>
</reference>